<feature type="domain" description="GFO/IDH/MocA-like oxidoreductase" evidence="4">
    <location>
        <begin position="143"/>
        <end position="290"/>
    </location>
</feature>
<keyword evidence="1" id="KW-0560">Oxidoreductase</keyword>
<gene>
    <name evidence="5" type="ORF">V2S66_12565</name>
</gene>
<dbReference type="SUPFAM" id="SSF55347">
    <property type="entry name" value="Glyceraldehyde-3-phosphate dehydrogenase-like, C-terminal domain"/>
    <property type="match status" value="1"/>
</dbReference>
<dbReference type="SUPFAM" id="SSF51735">
    <property type="entry name" value="NAD(P)-binding Rossmann-fold domains"/>
    <property type="match status" value="1"/>
</dbReference>
<evidence type="ECO:0000259" key="3">
    <source>
        <dbReference type="Pfam" id="PF01408"/>
    </source>
</evidence>
<evidence type="ECO:0000313" key="5">
    <source>
        <dbReference type="EMBL" id="MEE4542799.1"/>
    </source>
</evidence>
<feature type="compositionally biased region" description="Low complexity" evidence="2">
    <location>
        <begin position="230"/>
        <end position="246"/>
    </location>
</feature>
<dbReference type="InterPro" id="IPR050463">
    <property type="entry name" value="Gfo/Idh/MocA_oxidrdct_glycsds"/>
</dbReference>
<evidence type="ECO:0000259" key="4">
    <source>
        <dbReference type="Pfam" id="PF22725"/>
    </source>
</evidence>
<dbReference type="Pfam" id="PF22725">
    <property type="entry name" value="GFO_IDH_MocA_C3"/>
    <property type="match status" value="1"/>
</dbReference>
<comment type="caution">
    <text evidence="5">The sequence shown here is derived from an EMBL/GenBank/DDBJ whole genome shotgun (WGS) entry which is preliminary data.</text>
</comment>
<dbReference type="Gene3D" id="3.30.360.10">
    <property type="entry name" value="Dihydrodipicolinate Reductase, domain 2"/>
    <property type="match status" value="1"/>
</dbReference>
<protein>
    <submittedName>
        <fullName evidence="5">Gfo/Idh/MocA family oxidoreductase</fullName>
    </submittedName>
</protein>
<organism evidence="5 6">
    <name type="scientific">Actinacidiphila polyblastidii</name>
    <dbReference type="NCBI Taxonomy" id="3110430"/>
    <lineage>
        <taxon>Bacteria</taxon>
        <taxon>Bacillati</taxon>
        <taxon>Actinomycetota</taxon>
        <taxon>Actinomycetes</taxon>
        <taxon>Kitasatosporales</taxon>
        <taxon>Streptomycetaceae</taxon>
        <taxon>Actinacidiphila</taxon>
    </lineage>
</organism>
<keyword evidence="6" id="KW-1185">Reference proteome</keyword>
<dbReference type="Pfam" id="PF01408">
    <property type="entry name" value="GFO_IDH_MocA"/>
    <property type="match status" value="1"/>
</dbReference>
<dbReference type="PANTHER" id="PTHR43818:SF11">
    <property type="entry name" value="BCDNA.GH03377"/>
    <property type="match status" value="1"/>
</dbReference>
<dbReference type="InterPro" id="IPR000683">
    <property type="entry name" value="Gfo/Idh/MocA-like_OxRdtase_N"/>
</dbReference>
<dbReference type="InterPro" id="IPR055170">
    <property type="entry name" value="GFO_IDH_MocA-like_dom"/>
</dbReference>
<evidence type="ECO:0000313" key="6">
    <source>
        <dbReference type="Proteomes" id="UP001344658"/>
    </source>
</evidence>
<accession>A0ABU7PAH9</accession>
<dbReference type="Gene3D" id="3.40.50.720">
    <property type="entry name" value="NAD(P)-binding Rossmann-like Domain"/>
    <property type="match status" value="1"/>
</dbReference>
<dbReference type="InterPro" id="IPR036291">
    <property type="entry name" value="NAD(P)-bd_dom_sf"/>
</dbReference>
<dbReference type="Proteomes" id="UP001344658">
    <property type="component" value="Unassembled WGS sequence"/>
</dbReference>
<dbReference type="PANTHER" id="PTHR43818">
    <property type="entry name" value="BCDNA.GH03377"/>
    <property type="match status" value="1"/>
</dbReference>
<dbReference type="EMBL" id="JAZEWV010000008">
    <property type="protein sequence ID" value="MEE4542799.1"/>
    <property type="molecule type" value="Genomic_DNA"/>
</dbReference>
<dbReference type="RefSeq" id="WP_330795041.1">
    <property type="nucleotide sequence ID" value="NZ_JAZEWV010000008.1"/>
</dbReference>
<evidence type="ECO:0000256" key="2">
    <source>
        <dbReference type="SAM" id="MobiDB-lite"/>
    </source>
</evidence>
<sequence length="394" mass="41144">MPSAPGSTAGRSSSLRTAIAGAGMIGRVHLDAVRRSGAPVVGISASTPARAKEAAAALGVERAFDSSEAMVTSDDVDVVHICTPNDAHARLAVLALRAGKHVVCEKPLTTSADAAGTLAALAADSGRVAAVPFVYRYHPMAAEARARVLDGRAGDVRLLHGHYLQDWLSLPGDTNWRVDAVTGGPSRAFADIGSHWCDLVEWVTGHRIADLTAVTQTVPRHGADGPPPVRAAGPEAQRQAAGAGRPATEDAVQLLFRTDQGATGALTVSQISPGRKNRLWFEVDGARTSLAFDQENPESLFVGSRGENTTPLREPALLSPAAARLSTVPGGHPMGYLDCFAAFVRDVHAAIRGDGDGDGGRPAALPTFDDAARMVRLTETVLDSAAQRSWKEVS</sequence>
<feature type="domain" description="Gfo/Idh/MocA-like oxidoreductase N-terminal" evidence="3">
    <location>
        <begin position="15"/>
        <end position="131"/>
    </location>
</feature>
<proteinExistence type="predicted"/>
<evidence type="ECO:0000256" key="1">
    <source>
        <dbReference type="ARBA" id="ARBA00023002"/>
    </source>
</evidence>
<name>A0ABU7PAH9_9ACTN</name>
<feature type="region of interest" description="Disordered" evidence="2">
    <location>
        <begin position="218"/>
        <end position="247"/>
    </location>
</feature>
<reference evidence="5 6" key="1">
    <citation type="submission" date="2023-12" db="EMBL/GenBank/DDBJ databases">
        <title>Streptomyces sp. V4-01.</title>
        <authorList>
            <person name="Somphong A."/>
            <person name="Phongsopitanun W."/>
        </authorList>
    </citation>
    <scope>NUCLEOTIDE SEQUENCE [LARGE SCALE GENOMIC DNA]</scope>
    <source>
        <strain evidence="5 6">V4-01</strain>
    </source>
</reference>